<protein>
    <submittedName>
        <fullName evidence="6">TMAO reductase III TorY, cytochrome c-type subunit</fullName>
    </submittedName>
</protein>
<dbReference type="RefSeq" id="WP_232011702.1">
    <property type="nucleotide sequence ID" value="NZ_LS483250.1"/>
</dbReference>
<dbReference type="GO" id="GO:0009061">
    <property type="term" value="P:anaerobic respiration"/>
    <property type="evidence" value="ECO:0007669"/>
    <property type="project" value="TreeGrafter"/>
</dbReference>
<proteinExistence type="predicted"/>
<keyword evidence="2" id="KW-0349">Heme</keyword>
<dbReference type="GO" id="GO:0009055">
    <property type="term" value="F:electron transfer activity"/>
    <property type="evidence" value="ECO:0007669"/>
    <property type="project" value="TreeGrafter"/>
</dbReference>
<evidence type="ECO:0000256" key="1">
    <source>
        <dbReference type="ARBA" id="ARBA00022448"/>
    </source>
</evidence>
<dbReference type="PANTHER" id="PTHR30333">
    <property type="entry name" value="CYTOCHROME C-TYPE PROTEIN"/>
    <property type="match status" value="1"/>
</dbReference>
<keyword evidence="4" id="KW-0249">Electron transport</keyword>
<keyword evidence="3" id="KW-0479">Metal-binding</keyword>
<dbReference type="GO" id="GO:0046872">
    <property type="term" value="F:metal ion binding"/>
    <property type="evidence" value="ECO:0007669"/>
    <property type="project" value="UniProtKB-KW"/>
</dbReference>
<reference evidence="7" key="1">
    <citation type="submission" date="2018-05" db="EMBL/GenBank/DDBJ databases">
        <authorList>
            <person name="Cea G.-C."/>
            <person name="William W."/>
        </authorList>
    </citation>
    <scope>NUCLEOTIDE SEQUENCE [LARGE SCALE GENOMIC DNA]</scope>
    <source>
        <strain evidence="7">DB21MT 5</strain>
    </source>
</reference>
<gene>
    <name evidence="6" type="ORF">MORIYA_4309</name>
</gene>
<evidence type="ECO:0000256" key="5">
    <source>
        <dbReference type="ARBA" id="ARBA00023004"/>
    </source>
</evidence>
<keyword evidence="7" id="KW-1185">Reference proteome</keyword>
<evidence type="ECO:0000256" key="3">
    <source>
        <dbReference type="ARBA" id="ARBA00022723"/>
    </source>
</evidence>
<keyword evidence="1" id="KW-0813">Transport</keyword>
<keyword evidence="5" id="KW-0408">Iron</keyword>
<dbReference type="PANTHER" id="PTHR30333:SF3">
    <property type="entry name" value="CYTOCHROME C-TYPE PROTEIN TORY"/>
    <property type="match status" value="1"/>
</dbReference>
<evidence type="ECO:0000313" key="7">
    <source>
        <dbReference type="Proteomes" id="UP000250163"/>
    </source>
</evidence>
<accession>A0A330LXT1</accession>
<dbReference type="InterPro" id="IPR051174">
    <property type="entry name" value="Cytochrome_c-type_ET"/>
</dbReference>
<organism evidence="6 7">
    <name type="scientific">Moritella yayanosii</name>
    <dbReference type="NCBI Taxonomy" id="69539"/>
    <lineage>
        <taxon>Bacteria</taxon>
        <taxon>Pseudomonadati</taxon>
        <taxon>Pseudomonadota</taxon>
        <taxon>Gammaproteobacteria</taxon>
        <taxon>Alteromonadales</taxon>
        <taxon>Moritellaceae</taxon>
        <taxon>Moritella</taxon>
    </lineage>
</organism>
<name>A0A330LXT1_9GAMM</name>
<evidence type="ECO:0000256" key="2">
    <source>
        <dbReference type="ARBA" id="ARBA00022617"/>
    </source>
</evidence>
<dbReference type="AlphaFoldDB" id="A0A330LXT1"/>
<sequence>MKRRYLVASLFVAIGFGWLTLGGIPYEEYQGVAHFPPEAEMGSEAFDNLLVKTAETNNTATVVYPIAAIAMGDFGMINPATKLTVIETNETRRTVQIDAYQMQGAEKVLYVGNGQRAIVATLTQQGQAALTVGAFKEDEYGNHWRTASLIADIDAQVLNDIAPLWNYAEQLDTVYCSGCHAKIGANHFTVNAWGPVAKGMGERTDISEEDLEILIKYFQANAKDIVKH</sequence>
<evidence type="ECO:0000256" key="4">
    <source>
        <dbReference type="ARBA" id="ARBA00022982"/>
    </source>
</evidence>
<dbReference type="KEGG" id="mya:MORIYA_4309"/>
<dbReference type="EMBL" id="LS483250">
    <property type="protein sequence ID" value="SQD80761.1"/>
    <property type="molecule type" value="Genomic_DNA"/>
</dbReference>
<dbReference type="Proteomes" id="UP000250163">
    <property type="component" value="Chromosome MORIYA"/>
</dbReference>
<evidence type="ECO:0000313" key="6">
    <source>
        <dbReference type="EMBL" id="SQD80761.1"/>
    </source>
</evidence>